<protein>
    <submittedName>
        <fullName evidence="3">Uncharacterized protein</fullName>
    </submittedName>
</protein>
<organism evidence="3">
    <name type="scientific">Panicum hallii</name>
    <dbReference type="NCBI Taxonomy" id="206008"/>
    <lineage>
        <taxon>Eukaryota</taxon>
        <taxon>Viridiplantae</taxon>
        <taxon>Streptophyta</taxon>
        <taxon>Embryophyta</taxon>
        <taxon>Tracheophyta</taxon>
        <taxon>Spermatophyta</taxon>
        <taxon>Magnoliopsida</taxon>
        <taxon>Liliopsida</taxon>
        <taxon>Poales</taxon>
        <taxon>Poaceae</taxon>
        <taxon>PACMAD clade</taxon>
        <taxon>Panicoideae</taxon>
        <taxon>Panicodae</taxon>
        <taxon>Paniceae</taxon>
        <taxon>Panicinae</taxon>
        <taxon>Panicum</taxon>
        <taxon>Panicum sect. Panicum</taxon>
    </lineage>
</organism>
<dbReference type="AlphaFoldDB" id="A0A2T8KKB5"/>
<accession>A0A2T8KKB5</accession>
<evidence type="ECO:0000256" key="2">
    <source>
        <dbReference type="SAM" id="Phobius"/>
    </source>
</evidence>
<keyword evidence="2" id="KW-1133">Transmembrane helix</keyword>
<dbReference type="Gramene" id="PVH62633">
    <property type="protein sequence ID" value="PVH62633"/>
    <property type="gene ID" value="PAHAL_3G344600"/>
</dbReference>
<proteinExistence type="predicted"/>
<reference evidence="3" key="1">
    <citation type="submission" date="2018-04" db="EMBL/GenBank/DDBJ databases">
        <title>WGS assembly of Panicum hallii.</title>
        <authorList>
            <person name="Lovell J."/>
            <person name="Jenkins J."/>
            <person name="Lowry D."/>
            <person name="Mamidi S."/>
            <person name="Sreedasyam A."/>
            <person name="Weng X."/>
            <person name="Barry K."/>
            <person name="Bonette J."/>
            <person name="Campitelli B."/>
            <person name="Daum C."/>
            <person name="Gordon S."/>
            <person name="Gould B."/>
            <person name="Lipzen A."/>
            <person name="Macqueen A."/>
            <person name="Palacio-Mejia J."/>
            <person name="Plott C."/>
            <person name="Shakirov E."/>
            <person name="Shu S."/>
            <person name="Yoshinaga Y."/>
            <person name="Zane M."/>
            <person name="Rokhsar D."/>
            <person name="Grimwood J."/>
            <person name="Schmutz J."/>
            <person name="Juenger T."/>
        </authorList>
    </citation>
    <scope>NUCLEOTIDE SEQUENCE [LARGE SCALE GENOMIC DNA]</scope>
    <source>
        <strain evidence="3">FIL2</strain>
    </source>
</reference>
<feature type="compositionally biased region" description="Low complexity" evidence="1">
    <location>
        <begin position="59"/>
        <end position="80"/>
    </location>
</feature>
<keyword evidence="2" id="KW-0472">Membrane</keyword>
<evidence type="ECO:0000313" key="3">
    <source>
        <dbReference type="EMBL" id="PVH62633.1"/>
    </source>
</evidence>
<dbReference type="Proteomes" id="UP000243499">
    <property type="component" value="Chromosome 3"/>
</dbReference>
<keyword evidence="2" id="KW-0812">Transmembrane</keyword>
<feature type="region of interest" description="Disordered" evidence="1">
    <location>
        <begin position="55"/>
        <end position="99"/>
    </location>
</feature>
<dbReference type="EMBL" id="CM008048">
    <property type="protein sequence ID" value="PVH62633.1"/>
    <property type="molecule type" value="Genomic_DNA"/>
</dbReference>
<feature type="transmembrane region" description="Helical" evidence="2">
    <location>
        <begin position="13"/>
        <end position="38"/>
    </location>
</feature>
<gene>
    <name evidence="3" type="ORF">PAHAL_3G344600</name>
</gene>
<evidence type="ECO:0000256" key="1">
    <source>
        <dbReference type="SAM" id="MobiDB-lite"/>
    </source>
</evidence>
<sequence length="140" mass="15440">MLDHLDSPMGTSWYLWLFSFKYSFGFCTSCTPTFFLPLPGPTMVVDRDEKWMPVLPCNPSRAMGPSSSAPAGRSSSGGSETPPPPNSSDDEASSSWNITSRCSPKSVFSLIFKFREFKKQLIREMGFGGFLTFLVSASLI</sequence>
<name>A0A2T8KKB5_9POAL</name>